<proteinExistence type="predicted"/>
<dbReference type="Proteomes" id="UP000230233">
    <property type="component" value="Chromosome X"/>
</dbReference>
<dbReference type="EMBL" id="PDUG01000006">
    <property type="protein sequence ID" value="PIC17210.1"/>
    <property type="molecule type" value="Genomic_DNA"/>
</dbReference>
<keyword evidence="3" id="KW-1185">Reference proteome</keyword>
<evidence type="ECO:0000313" key="3">
    <source>
        <dbReference type="Proteomes" id="UP000230233"/>
    </source>
</evidence>
<feature type="region of interest" description="Disordered" evidence="1">
    <location>
        <begin position="38"/>
        <end position="77"/>
    </location>
</feature>
<organism evidence="2 3">
    <name type="scientific">Caenorhabditis nigoni</name>
    <dbReference type="NCBI Taxonomy" id="1611254"/>
    <lineage>
        <taxon>Eukaryota</taxon>
        <taxon>Metazoa</taxon>
        <taxon>Ecdysozoa</taxon>
        <taxon>Nematoda</taxon>
        <taxon>Chromadorea</taxon>
        <taxon>Rhabditida</taxon>
        <taxon>Rhabditina</taxon>
        <taxon>Rhabditomorpha</taxon>
        <taxon>Rhabditoidea</taxon>
        <taxon>Rhabditidae</taxon>
        <taxon>Peloderinae</taxon>
        <taxon>Caenorhabditis</taxon>
    </lineage>
</organism>
<protein>
    <submittedName>
        <fullName evidence="2">Uncharacterized protein</fullName>
    </submittedName>
</protein>
<dbReference type="AlphaFoldDB" id="A0A2G5SQ58"/>
<sequence length="114" mass="12946">MDWVILIIKTFRSSSTKSTTSIRRPITIGNKEPEFKNVIRNSNSSSSSEGAESMEINIPDVEEEKDDLEEQPATVEQSSSFTKMIECRLCNRKIIKSNSFYHKAHAAAHLRLKT</sequence>
<evidence type="ECO:0000313" key="2">
    <source>
        <dbReference type="EMBL" id="PIC17210.1"/>
    </source>
</evidence>
<comment type="caution">
    <text evidence="2">The sequence shown here is derived from an EMBL/GenBank/DDBJ whole genome shotgun (WGS) entry which is preliminary data.</text>
</comment>
<name>A0A2G5SQ58_9PELO</name>
<gene>
    <name evidence="2" type="primary">Cnig_chr_X.g23533</name>
    <name evidence="2" type="ORF">B9Z55_023533</name>
</gene>
<reference evidence="3" key="1">
    <citation type="submission" date="2017-10" db="EMBL/GenBank/DDBJ databases">
        <title>Rapid genome shrinkage in a self-fertile nematode reveals novel sperm competition proteins.</title>
        <authorList>
            <person name="Yin D."/>
            <person name="Schwarz E.M."/>
            <person name="Thomas C.G."/>
            <person name="Felde R.L."/>
            <person name="Korf I.F."/>
            <person name="Cutter A.D."/>
            <person name="Schartner C.M."/>
            <person name="Ralston E.J."/>
            <person name="Meyer B.J."/>
            <person name="Haag E.S."/>
        </authorList>
    </citation>
    <scope>NUCLEOTIDE SEQUENCE [LARGE SCALE GENOMIC DNA]</scope>
    <source>
        <strain evidence="3">JU1422</strain>
    </source>
</reference>
<feature type="compositionally biased region" description="Acidic residues" evidence="1">
    <location>
        <begin position="60"/>
        <end position="70"/>
    </location>
</feature>
<accession>A0A2G5SQ58</accession>
<evidence type="ECO:0000256" key="1">
    <source>
        <dbReference type="SAM" id="MobiDB-lite"/>
    </source>
</evidence>